<comment type="caution">
    <text evidence="2">The sequence shown here is derived from an EMBL/GenBank/DDBJ whole genome shotgun (WGS) entry which is preliminary data.</text>
</comment>
<dbReference type="AlphaFoldDB" id="A0A2W7BSZ6"/>
<sequence length="1108" mass="124486">MDKDVEDNKKILPSQFMRGRRPHLFSDSTEIEEVAISREVLSHHLETLTKQKDEVPFERFARRLAQKFIAPNMRPQTGPTGGGDGKTDAESYPVSAEVAARWYIADPANADGRMAFAFSAKAKWRPKVQDDVGEIAGTGRDYKRIYFITNQFVPAKDSAEVQDALNEKWGIPIIILDRTWLLDRVFEDKSMDIAIDTLGLGDASRRAIRVLGPKDYERLQELGEIEDRLADANSYQGAPHQLIEDAHRAAILSRGLGYPRHETDGRFQRAIRLARQHNLPHLELGAVYDQAWTTNFWFDDFAEFSRLYDEVERLAIDSDTVDDIERVSNLLGPLRTVTALGELQPELAKLDSRTDNLRQALTRLKEDASRPNNAHQAHAMLLMLQLTEVAHEEDSGDLTPIWNEFRDLIIAAEGLGFFPFESVADILSELGGFVPESQAFDELYEVLTDALAKRRSEGEAAKRNSQRGFQKLEKNLPYEAIRWFGRAVSLLVKDEYRDELVQALVGSSFAYDKAGLLWAAYLYASSAVAHELARFKKTGSLDEVHPVNLSRWMVLELALGRLPFALSAFELDTMVRNGRATTDKQRENLQQRRLDFTMWFGGLLLRSRFSDLAQVGKLPDILERLGLGEARMALLYLMGRQDVLRQEGSIPAEETDNEVEKHFQGWFSFGRQLELPDHPDYMLADRVDLKSHVIGCDIVIDCANNLTSLAVAGSLLGALEALLATSLSHPIFPMLDRLNVRVDPDIAAGIAPTLELVEENGQTVGVIRHRAQLTFKDRTEAISFPQWLHEAVLTVFTTFAMPRDLETWADTVFKNESGFDRAITFSNLPSTYSIIYGNTVRLSILDRKEESDVDYAMGRFAPWVPDDETEPEEEKIAKPRFMGVRPPDGMFNPEHGKHTNVRVISPIDVRKWDGADWSGAFFMISPGNPHFPPVLGLMFGNGEVGEAIFRGLRGRFGFDDPDDALRVAIIRGARISNSHAYAVSVGPNRDKIEYKKGETVGFLSRYNLMTPTTSENLERFLAAYREHGRYLLAPALLKDPGKPPDPILELGIGKYALHVKEAWTIAPGDDDASVLDLDDPPFVPLDEADPPAIKAMELLASFRRKGPS</sequence>
<dbReference type="EMBL" id="MZXV01000078">
    <property type="protein sequence ID" value="PZV33965.1"/>
    <property type="molecule type" value="Genomic_DNA"/>
</dbReference>
<protein>
    <submittedName>
        <fullName evidence="2">Uncharacterized protein</fullName>
    </submittedName>
</protein>
<proteinExistence type="predicted"/>
<accession>A0A2W7BSZ6</accession>
<organism evidence="2 3">
    <name type="scientific">Mesorhizobium kowhaii</name>
    <dbReference type="NCBI Taxonomy" id="1300272"/>
    <lineage>
        <taxon>Bacteria</taxon>
        <taxon>Pseudomonadati</taxon>
        <taxon>Pseudomonadota</taxon>
        <taxon>Alphaproteobacteria</taxon>
        <taxon>Hyphomicrobiales</taxon>
        <taxon>Phyllobacteriaceae</taxon>
        <taxon>Mesorhizobium</taxon>
    </lineage>
</organism>
<dbReference type="RefSeq" id="WP_111548618.1">
    <property type="nucleotide sequence ID" value="NZ_MZXV01000078.1"/>
</dbReference>
<name>A0A2W7BSZ6_9HYPH</name>
<dbReference type="OrthoDB" id="7437075at2"/>
<evidence type="ECO:0000256" key="1">
    <source>
        <dbReference type="SAM" id="MobiDB-lite"/>
    </source>
</evidence>
<feature type="region of interest" description="Disordered" evidence="1">
    <location>
        <begin position="69"/>
        <end position="90"/>
    </location>
</feature>
<gene>
    <name evidence="2" type="ORF">B5V02_35125</name>
</gene>
<evidence type="ECO:0000313" key="3">
    <source>
        <dbReference type="Proteomes" id="UP000248616"/>
    </source>
</evidence>
<evidence type="ECO:0000313" key="2">
    <source>
        <dbReference type="EMBL" id="PZV33965.1"/>
    </source>
</evidence>
<dbReference type="Proteomes" id="UP000248616">
    <property type="component" value="Unassembled WGS sequence"/>
</dbReference>
<keyword evidence="3" id="KW-1185">Reference proteome</keyword>
<reference evidence="3" key="1">
    <citation type="submission" date="2017-03" db="EMBL/GenBank/DDBJ databases">
        <authorList>
            <person name="Safronova V.I."/>
            <person name="Sazanova A.L."/>
            <person name="Chirak E.R."/>
        </authorList>
    </citation>
    <scope>NUCLEOTIDE SEQUENCE [LARGE SCALE GENOMIC DNA]</scope>
    <source>
        <strain evidence="3">Ach-343</strain>
    </source>
</reference>